<comment type="caution">
    <text evidence="1">The sequence shown here is derived from an EMBL/GenBank/DDBJ whole genome shotgun (WGS) entry which is preliminary data.</text>
</comment>
<name>A0ABQ8W9U5_PENCH</name>
<reference evidence="1 2" key="1">
    <citation type="journal article" date="2023" name="IMA Fungus">
        <title>Comparative genomic study of the Penicillium genus elucidates a diverse pangenome and 15 lateral gene transfer events.</title>
        <authorList>
            <person name="Petersen C."/>
            <person name="Sorensen T."/>
            <person name="Nielsen M.R."/>
            <person name="Sondergaard T.E."/>
            <person name="Sorensen J.L."/>
            <person name="Fitzpatrick D.A."/>
            <person name="Frisvad J.C."/>
            <person name="Nielsen K.L."/>
        </authorList>
    </citation>
    <scope>NUCLEOTIDE SEQUENCE [LARGE SCALE GENOMIC DNA]</scope>
    <source>
        <strain evidence="1 2">IBT 3361</strain>
    </source>
</reference>
<sequence>MLQLKDITVSLPQKRQDLDKDGSQQVDRLVAFTKLTMVMDEIVNAGCIEQSSTTYDWAWCKLKSWKQSVQAHLLFA</sequence>
<dbReference type="EMBL" id="JAPVEB010000006">
    <property type="protein sequence ID" value="KAJ5261606.1"/>
    <property type="molecule type" value="Genomic_DNA"/>
</dbReference>
<protein>
    <submittedName>
        <fullName evidence="1">C6 transcription factor</fullName>
    </submittedName>
</protein>
<keyword evidence="2" id="KW-1185">Reference proteome</keyword>
<proteinExistence type="predicted"/>
<accession>A0ABQ8W9U5</accession>
<organism evidence="1 2">
    <name type="scientific">Penicillium chrysogenum</name>
    <name type="common">Penicillium notatum</name>
    <dbReference type="NCBI Taxonomy" id="5076"/>
    <lineage>
        <taxon>Eukaryota</taxon>
        <taxon>Fungi</taxon>
        <taxon>Dikarya</taxon>
        <taxon>Ascomycota</taxon>
        <taxon>Pezizomycotina</taxon>
        <taxon>Eurotiomycetes</taxon>
        <taxon>Eurotiomycetidae</taxon>
        <taxon>Eurotiales</taxon>
        <taxon>Aspergillaceae</taxon>
        <taxon>Penicillium</taxon>
        <taxon>Penicillium chrysogenum species complex</taxon>
    </lineage>
</organism>
<evidence type="ECO:0000313" key="1">
    <source>
        <dbReference type="EMBL" id="KAJ5261606.1"/>
    </source>
</evidence>
<gene>
    <name evidence="1" type="ORF">N7505_008473</name>
</gene>
<evidence type="ECO:0000313" key="2">
    <source>
        <dbReference type="Proteomes" id="UP001220256"/>
    </source>
</evidence>
<dbReference type="Proteomes" id="UP001220256">
    <property type="component" value="Unassembled WGS sequence"/>
</dbReference>